<keyword evidence="6 9" id="KW-0449">Lipoprotein</keyword>
<reference evidence="9 10" key="1">
    <citation type="submission" date="2019-09" db="EMBL/GenBank/DDBJ databases">
        <title>Hybrid Assembly of the complete Genome of the Deep-Sea Bacterium Moritella marina from long Nanopore and Illumina reads.</title>
        <authorList>
            <person name="Magin S."/>
            <person name="Georgoulis A."/>
            <person name="Papadimitriou K."/>
            <person name="Iliakis G."/>
            <person name="Vorgias C.E."/>
        </authorList>
    </citation>
    <scope>NUCLEOTIDE SEQUENCE [LARGE SCALE GENOMIC DNA]</scope>
    <source>
        <strain evidence="9 10">MP-1</strain>
    </source>
</reference>
<keyword evidence="2 8" id="KW-0732">Signal</keyword>
<gene>
    <name evidence="9" type="ORF">FR932_17415</name>
</gene>
<evidence type="ECO:0000256" key="8">
    <source>
        <dbReference type="SAM" id="SignalP"/>
    </source>
</evidence>
<dbReference type="OrthoDB" id="7066359at2"/>
<evidence type="ECO:0000256" key="3">
    <source>
        <dbReference type="ARBA" id="ARBA00023136"/>
    </source>
</evidence>
<evidence type="ECO:0000256" key="6">
    <source>
        <dbReference type="ARBA" id="ARBA00023288"/>
    </source>
</evidence>
<proteinExistence type="predicted"/>
<evidence type="ECO:0000256" key="1">
    <source>
        <dbReference type="ARBA" id="ARBA00004459"/>
    </source>
</evidence>
<dbReference type="KEGG" id="mmaa:FR932_17415"/>
<dbReference type="RefSeq" id="WP_019441279.1">
    <property type="nucleotide sequence ID" value="NZ_ALOE01000014.1"/>
</dbReference>
<name>A0A5J6WSV6_MORMI</name>
<protein>
    <submittedName>
        <fullName evidence="9">Lipoprotein</fullName>
    </submittedName>
</protein>
<evidence type="ECO:0000256" key="7">
    <source>
        <dbReference type="SAM" id="MobiDB-lite"/>
    </source>
</evidence>
<sequence length="67" mass="6717">MSQVRKTTFITLAFLFSAGLLSGCGISGPLYAPGTGPDAAKAKSVATPAVESVDNNVASKTPSSEAE</sequence>
<feature type="signal peptide" evidence="8">
    <location>
        <begin position="1"/>
        <end position="32"/>
    </location>
</feature>
<dbReference type="Proteomes" id="UP000327424">
    <property type="component" value="Chromosome"/>
</dbReference>
<organism evidence="9 10">
    <name type="scientific">Moritella marina ATCC 15381</name>
    <dbReference type="NCBI Taxonomy" id="1202962"/>
    <lineage>
        <taxon>Bacteria</taxon>
        <taxon>Pseudomonadati</taxon>
        <taxon>Pseudomonadota</taxon>
        <taxon>Gammaproteobacteria</taxon>
        <taxon>Alteromonadales</taxon>
        <taxon>Moritellaceae</taxon>
        <taxon>Moritella</taxon>
    </lineage>
</organism>
<evidence type="ECO:0000256" key="4">
    <source>
        <dbReference type="ARBA" id="ARBA00023139"/>
    </source>
</evidence>
<evidence type="ECO:0000313" key="10">
    <source>
        <dbReference type="Proteomes" id="UP000327424"/>
    </source>
</evidence>
<dbReference type="InterPro" id="IPR032831">
    <property type="entry name" value="LptM_cons"/>
</dbReference>
<evidence type="ECO:0000256" key="5">
    <source>
        <dbReference type="ARBA" id="ARBA00023237"/>
    </source>
</evidence>
<comment type="subcellular location">
    <subcellularLocation>
        <location evidence="1">Cell outer membrane</location>
        <topology evidence="1">Lipid-anchor</topology>
    </subcellularLocation>
</comment>
<accession>A0A5J6WSV6</accession>
<keyword evidence="4" id="KW-0564">Palmitate</keyword>
<keyword evidence="3" id="KW-0472">Membrane</keyword>
<dbReference type="AlphaFoldDB" id="A0A5J6WSV6"/>
<keyword evidence="10" id="KW-1185">Reference proteome</keyword>
<dbReference type="EMBL" id="CP044399">
    <property type="protein sequence ID" value="QFI39492.1"/>
    <property type="molecule type" value="Genomic_DNA"/>
</dbReference>
<feature type="region of interest" description="Disordered" evidence="7">
    <location>
        <begin position="36"/>
        <end position="67"/>
    </location>
</feature>
<dbReference type="NCBIfam" id="NF047847">
    <property type="entry name" value="SS_mature_LptM"/>
    <property type="match status" value="1"/>
</dbReference>
<dbReference type="PROSITE" id="PS51257">
    <property type="entry name" value="PROKAR_LIPOPROTEIN"/>
    <property type="match status" value="1"/>
</dbReference>
<feature type="chain" id="PRO_5023853305" evidence="8">
    <location>
        <begin position="33"/>
        <end position="67"/>
    </location>
</feature>
<evidence type="ECO:0000256" key="2">
    <source>
        <dbReference type="ARBA" id="ARBA00022729"/>
    </source>
</evidence>
<keyword evidence="5" id="KW-0998">Cell outer membrane</keyword>
<evidence type="ECO:0000313" key="9">
    <source>
        <dbReference type="EMBL" id="QFI39492.1"/>
    </source>
</evidence>
<feature type="compositionally biased region" description="Polar residues" evidence="7">
    <location>
        <begin position="53"/>
        <end position="67"/>
    </location>
</feature>